<dbReference type="AlphaFoldDB" id="A0A3B5Y513"/>
<proteinExistence type="predicted"/>
<keyword evidence="2 4" id="KW-0863">Zinc-finger</keyword>
<evidence type="ECO:0000259" key="6">
    <source>
        <dbReference type="PROSITE" id="PS51999"/>
    </source>
</evidence>
<dbReference type="GeneID" id="123062282"/>
<keyword evidence="3" id="KW-0862">Zinc</keyword>
<organism evidence="7">
    <name type="scientific">Triticum aestivum</name>
    <name type="common">Wheat</name>
    <dbReference type="NCBI Taxonomy" id="4565"/>
    <lineage>
        <taxon>Eukaryota</taxon>
        <taxon>Viridiplantae</taxon>
        <taxon>Streptophyta</taxon>
        <taxon>Embryophyta</taxon>
        <taxon>Tracheophyta</taxon>
        <taxon>Spermatophyta</taxon>
        <taxon>Magnoliopsida</taxon>
        <taxon>Liliopsida</taxon>
        <taxon>Poales</taxon>
        <taxon>Poaceae</taxon>
        <taxon>BOP clade</taxon>
        <taxon>Pooideae</taxon>
        <taxon>Triticodae</taxon>
        <taxon>Triticeae</taxon>
        <taxon>Triticinae</taxon>
        <taxon>Triticum</taxon>
    </lineage>
</organism>
<dbReference type="RefSeq" id="XP_044341673.1">
    <property type="nucleotide sequence ID" value="XM_044485738.1"/>
</dbReference>
<keyword evidence="5" id="KW-0812">Transmembrane</keyword>
<dbReference type="Proteomes" id="UP000019116">
    <property type="component" value="Chromosome 1A"/>
</dbReference>
<dbReference type="KEGG" id="taes:123062282"/>
<name>A0A3B5Y513_WHEAT</name>
<keyword evidence="5" id="KW-0472">Membrane</keyword>
<reference evidence="7" key="2">
    <citation type="submission" date="2018-10" db="UniProtKB">
        <authorList>
            <consortium name="EnsemblPlants"/>
        </authorList>
    </citation>
    <scope>IDENTIFICATION</scope>
</reference>
<evidence type="ECO:0000256" key="2">
    <source>
        <dbReference type="ARBA" id="ARBA00022771"/>
    </source>
</evidence>
<evidence type="ECO:0000313" key="7">
    <source>
        <dbReference type="EnsemblPlants" id="TraesCS1A02G328500.2"/>
    </source>
</evidence>
<sequence>MANQGQQDPVVLPIVPCPDCGRDVVMYVARRGQSAGQRFYKCRNHNPGAGGCDFYRWQEAYAAHLGVVLPAAEPGDQIQAAVDQPQAQINQPPVHQPLQNHGPRVEDVAAVMNQVVASLMGIVDGARQKGVFVADAASINIGMSVAIFIICVCNLVLLVAVILMRAQE</sequence>
<gene>
    <name evidence="7" type="primary">LOC123062282</name>
</gene>
<dbReference type="PANTHER" id="PTHR33680">
    <property type="entry name" value="OS07G0190500 PROTEIN"/>
    <property type="match status" value="1"/>
</dbReference>
<protein>
    <recommendedName>
        <fullName evidence="6">GRF-type domain-containing protein</fullName>
    </recommendedName>
</protein>
<evidence type="ECO:0000313" key="8">
    <source>
        <dbReference type="Proteomes" id="UP000019116"/>
    </source>
</evidence>
<evidence type="ECO:0000256" key="4">
    <source>
        <dbReference type="PROSITE-ProRule" id="PRU01343"/>
    </source>
</evidence>
<evidence type="ECO:0000256" key="3">
    <source>
        <dbReference type="ARBA" id="ARBA00022833"/>
    </source>
</evidence>
<evidence type="ECO:0000256" key="1">
    <source>
        <dbReference type="ARBA" id="ARBA00022723"/>
    </source>
</evidence>
<accession>A0A3B5Y513</accession>
<dbReference type="Gramene" id="TraesCS1A03G0813200.1">
    <property type="protein sequence ID" value="TraesCS1A03G0813200.1.CDS"/>
    <property type="gene ID" value="TraesCS1A03G0813200"/>
</dbReference>
<feature type="transmembrane region" description="Helical" evidence="5">
    <location>
        <begin position="141"/>
        <end position="164"/>
    </location>
</feature>
<feature type="domain" description="GRF-type" evidence="6">
    <location>
        <begin position="17"/>
        <end position="61"/>
    </location>
</feature>
<dbReference type="InterPro" id="IPR010666">
    <property type="entry name" value="Znf_GRF"/>
</dbReference>
<dbReference type="Gramene" id="TraesNOR1A03G00143720.1">
    <property type="protein sequence ID" value="TraesNOR1A03G00143720.1"/>
    <property type="gene ID" value="TraesNOR1A03G00143720"/>
</dbReference>
<dbReference type="Gramene" id="TraesCS1A02G328500.2">
    <property type="protein sequence ID" value="TraesCS1A02G328500.2"/>
    <property type="gene ID" value="TraesCS1A02G328500"/>
</dbReference>
<evidence type="ECO:0000256" key="5">
    <source>
        <dbReference type="SAM" id="Phobius"/>
    </source>
</evidence>
<reference evidence="7" key="1">
    <citation type="submission" date="2018-08" db="EMBL/GenBank/DDBJ databases">
        <authorList>
            <person name="Rossello M."/>
        </authorList>
    </citation>
    <scope>NUCLEOTIDE SEQUENCE [LARGE SCALE GENOMIC DNA]</scope>
    <source>
        <strain evidence="7">cv. Chinese Spring</strain>
    </source>
</reference>
<dbReference type="GO" id="GO:0008270">
    <property type="term" value="F:zinc ion binding"/>
    <property type="evidence" value="ECO:0007669"/>
    <property type="project" value="UniProtKB-KW"/>
</dbReference>
<dbReference type="Gramene" id="TraesMAC1A03G00143930.1">
    <property type="protein sequence ID" value="TraesMAC1A03G00143930.1"/>
    <property type="gene ID" value="TraesMAC1A03G00143930"/>
</dbReference>
<dbReference type="PROSITE" id="PS51999">
    <property type="entry name" value="ZF_GRF"/>
    <property type="match status" value="1"/>
</dbReference>
<keyword evidence="1" id="KW-0479">Metal-binding</keyword>
<keyword evidence="5" id="KW-1133">Transmembrane helix</keyword>
<dbReference type="Pfam" id="PF06839">
    <property type="entry name" value="Zn_ribbon_GRF"/>
    <property type="match status" value="1"/>
</dbReference>
<keyword evidence="8" id="KW-1185">Reference proteome</keyword>
<dbReference type="EnsemblPlants" id="TraesCS1A02G328500.2">
    <property type="protein sequence ID" value="TraesCS1A02G328500.2"/>
    <property type="gene ID" value="TraesCS1A02G328500"/>
</dbReference>
<dbReference type="PANTHER" id="PTHR33680:SF7">
    <property type="entry name" value="OS02G0474200 PROTEIN"/>
    <property type="match status" value="1"/>
</dbReference>